<dbReference type="SUPFAM" id="SSF81324">
    <property type="entry name" value="Voltage-gated potassium channels"/>
    <property type="match status" value="1"/>
</dbReference>
<reference evidence="15" key="1">
    <citation type="journal article" date="2019" name="Int. J. Syst. Evol. Microbiol.">
        <title>The Global Catalogue of Microorganisms (GCM) 10K type strain sequencing project: providing services to taxonomists for standard genome sequencing and annotation.</title>
        <authorList>
            <consortium name="The Broad Institute Genomics Platform"/>
            <consortium name="The Broad Institute Genome Sequencing Center for Infectious Disease"/>
            <person name="Wu L."/>
            <person name="Ma J."/>
        </authorList>
    </citation>
    <scope>NUCLEOTIDE SEQUENCE [LARGE SCALE GENOMIC DNA]</scope>
    <source>
        <strain evidence="15">CGMCC 1.18439</strain>
    </source>
</reference>
<protein>
    <submittedName>
        <fullName evidence="14">Potassium voltage gated channel, Shab-related subfamily, member 2</fullName>
    </submittedName>
</protein>
<comment type="subcellular location">
    <subcellularLocation>
        <location evidence="1">Membrane</location>
        <topology evidence="1">Multi-pass membrane protein</topology>
    </subcellularLocation>
</comment>
<feature type="domain" description="Ion transport" evidence="13">
    <location>
        <begin position="28"/>
        <end position="250"/>
    </location>
</feature>
<dbReference type="PANTHER" id="PTHR11537:SF254">
    <property type="entry name" value="POTASSIUM VOLTAGE-GATED CHANNEL PROTEIN SHAB"/>
    <property type="match status" value="1"/>
</dbReference>
<evidence type="ECO:0000256" key="8">
    <source>
        <dbReference type="ARBA" id="ARBA00022989"/>
    </source>
</evidence>
<dbReference type="InterPro" id="IPR027359">
    <property type="entry name" value="Volt_channel_dom_sf"/>
</dbReference>
<sequence>MNRTVPLTFQQKLYSFLDPSDGGSPAEQLFNALLGALILMNVGVMVLGTVPEVAQTYGPLIRTFDLLCALIFALEYLARLYVTPLRPGLPPGWRGYLRYALQPMPLIDLIVIAALVIPGNAALVSLRGLRLLKLLSLLRLGRYSDSLLLIGRVILQRAGELLTTVLIAAVLVFIAASVLYQVESAAGTEGYGSIPEALWWAVVTLTTTGYGDVYPATSLGKLAAGVIMLFGVGMVALPAGMVASGFADELSRLREEEARREQSQATPYCFCPHCGGKLP</sequence>
<evidence type="ECO:0000256" key="2">
    <source>
        <dbReference type="ARBA" id="ARBA00022448"/>
    </source>
</evidence>
<feature type="transmembrane region" description="Helical" evidence="12">
    <location>
        <begin position="222"/>
        <end position="247"/>
    </location>
</feature>
<accession>A0ABQ3KA77</accession>
<evidence type="ECO:0000256" key="10">
    <source>
        <dbReference type="ARBA" id="ARBA00023136"/>
    </source>
</evidence>
<evidence type="ECO:0000256" key="5">
    <source>
        <dbReference type="ARBA" id="ARBA00022826"/>
    </source>
</evidence>
<evidence type="ECO:0000313" key="14">
    <source>
        <dbReference type="EMBL" id="GHG10723.1"/>
    </source>
</evidence>
<dbReference type="InterPro" id="IPR005821">
    <property type="entry name" value="Ion_trans_dom"/>
</dbReference>
<dbReference type="PRINTS" id="PR00169">
    <property type="entry name" value="KCHANNEL"/>
</dbReference>
<dbReference type="PANTHER" id="PTHR11537">
    <property type="entry name" value="VOLTAGE-GATED POTASSIUM CHANNEL"/>
    <property type="match status" value="1"/>
</dbReference>
<keyword evidence="11" id="KW-0407">Ion channel</keyword>
<comment type="caution">
    <text evidence="14">The sequence shown here is derived from an EMBL/GenBank/DDBJ whole genome shotgun (WGS) entry which is preliminary data.</text>
</comment>
<feature type="transmembrane region" description="Helical" evidence="12">
    <location>
        <begin position="161"/>
        <end position="182"/>
    </location>
</feature>
<keyword evidence="3" id="KW-0633">Potassium transport</keyword>
<dbReference type="Pfam" id="PF00520">
    <property type="entry name" value="Ion_trans"/>
    <property type="match status" value="1"/>
</dbReference>
<keyword evidence="15" id="KW-1185">Reference proteome</keyword>
<evidence type="ECO:0000313" key="15">
    <source>
        <dbReference type="Proteomes" id="UP000632154"/>
    </source>
</evidence>
<feature type="transmembrane region" description="Helical" evidence="12">
    <location>
        <begin position="102"/>
        <end position="126"/>
    </location>
</feature>
<evidence type="ECO:0000256" key="6">
    <source>
        <dbReference type="ARBA" id="ARBA00022882"/>
    </source>
</evidence>
<dbReference type="Gene3D" id="1.10.287.70">
    <property type="match status" value="1"/>
</dbReference>
<feature type="transmembrane region" description="Helical" evidence="12">
    <location>
        <begin position="63"/>
        <end position="82"/>
    </location>
</feature>
<dbReference type="InterPro" id="IPR028325">
    <property type="entry name" value="VG_K_chnl"/>
</dbReference>
<keyword evidence="7" id="KW-0630">Potassium</keyword>
<keyword evidence="10 12" id="KW-0472">Membrane</keyword>
<keyword evidence="9" id="KW-0406">Ion transport</keyword>
<dbReference type="EMBL" id="BNAL01000044">
    <property type="protein sequence ID" value="GHG10723.1"/>
    <property type="molecule type" value="Genomic_DNA"/>
</dbReference>
<name>A0ABQ3KA77_9DEIO</name>
<keyword evidence="4 12" id="KW-0812">Transmembrane</keyword>
<dbReference type="Proteomes" id="UP000632154">
    <property type="component" value="Unassembled WGS sequence"/>
</dbReference>
<keyword evidence="8 12" id="KW-1133">Transmembrane helix</keyword>
<evidence type="ECO:0000256" key="12">
    <source>
        <dbReference type="SAM" id="Phobius"/>
    </source>
</evidence>
<evidence type="ECO:0000256" key="1">
    <source>
        <dbReference type="ARBA" id="ARBA00004141"/>
    </source>
</evidence>
<gene>
    <name evidence="14" type="primary">kcnb2</name>
    <name evidence="14" type="ORF">GCM10017783_23910</name>
</gene>
<evidence type="ECO:0000256" key="11">
    <source>
        <dbReference type="ARBA" id="ARBA00023303"/>
    </source>
</evidence>
<evidence type="ECO:0000256" key="3">
    <source>
        <dbReference type="ARBA" id="ARBA00022538"/>
    </source>
</evidence>
<keyword evidence="2" id="KW-0813">Transport</keyword>
<keyword evidence="5" id="KW-0631">Potassium channel</keyword>
<organism evidence="14 15">
    <name type="scientific">Deinococcus piscis</name>
    <dbReference type="NCBI Taxonomy" id="394230"/>
    <lineage>
        <taxon>Bacteria</taxon>
        <taxon>Thermotogati</taxon>
        <taxon>Deinococcota</taxon>
        <taxon>Deinococci</taxon>
        <taxon>Deinococcales</taxon>
        <taxon>Deinococcaceae</taxon>
        <taxon>Deinococcus</taxon>
    </lineage>
</organism>
<evidence type="ECO:0000256" key="9">
    <source>
        <dbReference type="ARBA" id="ARBA00023065"/>
    </source>
</evidence>
<evidence type="ECO:0000256" key="4">
    <source>
        <dbReference type="ARBA" id="ARBA00022692"/>
    </source>
</evidence>
<dbReference type="RefSeq" id="WP_189643983.1">
    <property type="nucleotide sequence ID" value="NZ_BNAL01000044.1"/>
</dbReference>
<dbReference type="Gene3D" id="1.20.120.350">
    <property type="entry name" value="Voltage-gated potassium channels. Chain C"/>
    <property type="match status" value="1"/>
</dbReference>
<evidence type="ECO:0000256" key="7">
    <source>
        <dbReference type="ARBA" id="ARBA00022958"/>
    </source>
</evidence>
<evidence type="ECO:0000259" key="13">
    <source>
        <dbReference type="Pfam" id="PF00520"/>
    </source>
</evidence>
<proteinExistence type="predicted"/>
<keyword evidence="6" id="KW-0851">Voltage-gated channel</keyword>
<feature type="transmembrane region" description="Helical" evidence="12">
    <location>
        <begin position="29"/>
        <end position="51"/>
    </location>
</feature>